<dbReference type="Pfam" id="PF12833">
    <property type="entry name" value="HTH_18"/>
    <property type="match status" value="1"/>
</dbReference>
<dbReference type="EMBL" id="FOQO01000002">
    <property type="protein sequence ID" value="SFI14846.1"/>
    <property type="molecule type" value="Genomic_DNA"/>
</dbReference>
<dbReference type="SUPFAM" id="SSF51182">
    <property type="entry name" value="RmlC-like cupins"/>
    <property type="match status" value="1"/>
</dbReference>
<evidence type="ECO:0000313" key="6">
    <source>
        <dbReference type="Proteomes" id="UP000198670"/>
    </source>
</evidence>
<keyword evidence="2 5" id="KW-0238">DNA-binding</keyword>
<protein>
    <submittedName>
        <fullName evidence="5">AraC-type DNA-binding protein</fullName>
    </submittedName>
</protein>
<dbReference type="STRING" id="1477437.SAMN05444682_102502"/>
<feature type="domain" description="HTH araC/xylS-type" evidence="4">
    <location>
        <begin position="184"/>
        <end position="282"/>
    </location>
</feature>
<dbReference type="Pfam" id="PF02311">
    <property type="entry name" value="AraC_binding"/>
    <property type="match status" value="1"/>
</dbReference>
<dbReference type="SMART" id="SM00342">
    <property type="entry name" value="HTH_ARAC"/>
    <property type="match status" value="1"/>
</dbReference>
<organism evidence="5 6">
    <name type="scientific">Parapedobacter indicus</name>
    <dbReference type="NCBI Taxonomy" id="1477437"/>
    <lineage>
        <taxon>Bacteria</taxon>
        <taxon>Pseudomonadati</taxon>
        <taxon>Bacteroidota</taxon>
        <taxon>Sphingobacteriia</taxon>
        <taxon>Sphingobacteriales</taxon>
        <taxon>Sphingobacteriaceae</taxon>
        <taxon>Parapedobacter</taxon>
    </lineage>
</organism>
<evidence type="ECO:0000313" key="5">
    <source>
        <dbReference type="EMBL" id="SFI14846.1"/>
    </source>
</evidence>
<dbReference type="InterPro" id="IPR018062">
    <property type="entry name" value="HTH_AraC-typ_CS"/>
</dbReference>
<proteinExistence type="predicted"/>
<gene>
    <name evidence="5" type="ORF">SAMN05444682_102502</name>
</gene>
<keyword evidence="1" id="KW-0805">Transcription regulation</keyword>
<reference evidence="5 6" key="1">
    <citation type="submission" date="2016-10" db="EMBL/GenBank/DDBJ databases">
        <authorList>
            <person name="de Groot N.N."/>
        </authorList>
    </citation>
    <scope>NUCLEOTIDE SEQUENCE [LARGE SCALE GENOMIC DNA]</scope>
    <source>
        <strain evidence="5 6">RK1</strain>
    </source>
</reference>
<dbReference type="GO" id="GO:0003700">
    <property type="term" value="F:DNA-binding transcription factor activity"/>
    <property type="evidence" value="ECO:0007669"/>
    <property type="project" value="InterPro"/>
</dbReference>
<evidence type="ECO:0000256" key="1">
    <source>
        <dbReference type="ARBA" id="ARBA00023015"/>
    </source>
</evidence>
<sequence>MTPVSRSIPITPSQSFAVKHLRGTDCNIPYHVHSAHELILIRSGSGNFYVGNTIRRFRTGDVYLLAPGVPHWFKCEQSIEWNTAEDEFIVLQFCRSFLGETYFNLPEHGKLKRLLTIEGLALSFKGVTQDSLAEFLLSMPHAIGQGRLLLVLRLLALLGENPGCAPLHHTISTDIGLQGKEPLDRIQAYVASRMRNRIYLEEVAELVNMSVPTFCRYFKQWTGETFTDFVQEMRIEYACELLKDTSIAIHEVCRDSGFQSMAHFIKLIKRLKGMTPQEFRKMFA</sequence>
<dbReference type="OrthoDB" id="9787988at2"/>
<dbReference type="PROSITE" id="PS01124">
    <property type="entry name" value="HTH_ARAC_FAMILY_2"/>
    <property type="match status" value="1"/>
</dbReference>
<dbReference type="GO" id="GO:0043565">
    <property type="term" value="F:sequence-specific DNA binding"/>
    <property type="evidence" value="ECO:0007669"/>
    <property type="project" value="InterPro"/>
</dbReference>
<dbReference type="Proteomes" id="UP000198670">
    <property type="component" value="Unassembled WGS sequence"/>
</dbReference>
<name>A0A1I3FUE1_9SPHI</name>
<evidence type="ECO:0000256" key="3">
    <source>
        <dbReference type="ARBA" id="ARBA00023163"/>
    </source>
</evidence>
<dbReference type="PROSITE" id="PS00041">
    <property type="entry name" value="HTH_ARAC_FAMILY_1"/>
    <property type="match status" value="1"/>
</dbReference>
<dbReference type="InterPro" id="IPR009057">
    <property type="entry name" value="Homeodomain-like_sf"/>
</dbReference>
<keyword evidence="3" id="KW-0804">Transcription</keyword>
<dbReference type="InterPro" id="IPR014710">
    <property type="entry name" value="RmlC-like_jellyroll"/>
</dbReference>
<dbReference type="AlphaFoldDB" id="A0A1I3FUE1"/>
<evidence type="ECO:0000256" key="2">
    <source>
        <dbReference type="ARBA" id="ARBA00023125"/>
    </source>
</evidence>
<dbReference type="Gene3D" id="2.60.120.10">
    <property type="entry name" value="Jelly Rolls"/>
    <property type="match status" value="1"/>
</dbReference>
<dbReference type="Gene3D" id="1.10.10.60">
    <property type="entry name" value="Homeodomain-like"/>
    <property type="match status" value="2"/>
</dbReference>
<evidence type="ECO:0000259" key="4">
    <source>
        <dbReference type="PROSITE" id="PS01124"/>
    </source>
</evidence>
<dbReference type="InterPro" id="IPR011051">
    <property type="entry name" value="RmlC_Cupin_sf"/>
</dbReference>
<dbReference type="SUPFAM" id="SSF46689">
    <property type="entry name" value="Homeodomain-like"/>
    <property type="match status" value="2"/>
</dbReference>
<dbReference type="PANTHER" id="PTHR43280">
    <property type="entry name" value="ARAC-FAMILY TRANSCRIPTIONAL REGULATOR"/>
    <property type="match status" value="1"/>
</dbReference>
<dbReference type="InterPro" id="IPR003313">
    <property type="entry name" value="AraC-bd"/>
</dbReference>
<dbReference type="RefSeq" id="WP_090625576.1">
    <property type="nucleotide sequence ID" value="NZ_FOQO01000002.1"/>
</dbReference>
<dbReference type="PANTHER" id="PTHR43280:SF27">
    <property type="entry name" value="TRANSCRIPTIONAL REGULATOR MTLR"/>
    <property type="match status" value="1"/>
</dbReference>
<dbReference type="InterPro" id="IPR018060">
    <property type="entry name" value="HTH_AraC"/>
</dbReference>
<keyword evidence="6" id="KW-1185">Reference proteome</keyword>
<accession>A0A1I3FUE1</accession>